<evidence type="ECO:0000313" key="1">
    <source>
        <dbReference type="EMBL" id="AAB23942.1"/>
    </source>
</evidence>
<name>Q16498_HUMAN</name>
<proteinExistence type="predicted"/>
<gene>
    <name evidence="1" type="primary">CSF2RA</name>
</gene>
<accession>Q16498</accession>
<dbReference type="AlphaFoldDB" id="Q16498"/>
<dbReference type="PeptideAtlas" id="Q16498"/>
<dbReference type="ChiTaRS" id="CSF2RA">
    <property type="organism name" value="human"/>
</dbReference>
<reference evidence="1" key="1">
    <citation type="journal article" date="1992" name="Genomics">
        <title>Arrangement and localization of the human GM-CSF receptor alpha chain gene CSF2RA within the X-Y pseudoautosomal region.</title>
        <authorList>
            <person name="Rappold G."/>
            <person name="Willson T.A."/>
            <person name="Henke A."/>
            <person name="Gough N.M."/>
        </authorList>
    </citation>
    <scope>NUCLEOTIDE SEQUENCE</scope>
</reference>
<dbReference type="EMBL" id="AH004090">
    <property type="protein sequence ID" value="AAB23942.1"/>
    <property type="molecule type" value="Genomic_DNA"/>
</dbReference>
<dbReference type="DrugBank" id="DB05194">
    <property type="generic name" value="KB002"/>
</dbReference>
<sequence length="25" mass="3014">MIWEEFTPEEGKGYREEVLTVKEIT</sequence>
<dbReference type="DrugBank" id="DB05386">
    <property type="generic name" value="Regramostim"/>
</dbReference>
<protein>
    <submittedName>
        <fullName evidence="1">GM-CSF receptor alpha subunit</fullName>
    </submittedName>
</protein>
<organism evidence="1">
    <name type="scientific">Homo sapiens</name>
    <name type="common">Human</name>
    <dbReference type="NCBI Taxonomy" id="9606"/>
    <lineage>
        <taxon>Eukaryota</taxon>
        <taxon>Metazoa</taxon>
        <taxon>Chordata</taxon>
        <taxon>Craniata</taxon>
        <taxon>Vertebrata</taxon>
        <taxon>Euteleostomi</taxon>
        <taxon>Mammalia</taxon>
        <taxon>Eutheria</taxon>
        <taxon>Euarchontoglires</taxon>
        <taxon>Primates</taxon>
        <taxon>Haplorrhini</taxon>
        <taxon>Catarrhini</taxon>
        <taxon>Hominidae</taxon>
        <taxon>Homo</taxon>
    </lineage>
</organism>
<keyword evidence="1" id="KW-0675">Receptor</keyword>